<organism evidence="1 2">
    <name type="scientific">Kickxella alabastrina</name>
    <dbReference type="NCBI Taxonomy" id="61397"/>
    <lineage>
        <taxon>Eukaryota</taxon>
        <taxon>Fungi</taxon>
        <taxon>Fungi incertae sedis</taxon>
        <taxon>Zoopagomycota</taxon>
        <taxon>Kickxellomycotina</taxon>
        <taxon>Kickxellomycetes</taxon>
        <taxon>Kickxellales</taxon>
        <taxon>Kickxellaceae</taxon>
        <taxon>Kickxella</taxon>
    </lineage>
</organism>
<dbReference type="EMBL" id="JANBPG010000187">
    <property type="protein sequence ID" value="KAJ1899037.1"/>
    <property type="molecule type" value="Genomic_DNA"/>
</dbReference>
<keyword evidence="1" id="KW-0378">Hydrolase</keyword>
<evidence type="ECO:0000313" key="2">
    <source>
        <dbReference type="Proteomes" id="UP001150581"/>
    </source>
</evidence>
<dbReference type="EC" id="3.6.4.13" evidence="1"/>
<name>A0ACC1IQQ9_9FUNG</name>
<proteinExistence type="predicted"/>
<evidence type="ECO:0000313" key="1">
    <source>
        <dbReference type="EMBL" id="KAJ1899037.1"/>
    </source>
</evidence>
<gene>
    <name evidence="1" type="primary">DBP3</name>
    <name evidence="1" type="ORF">LPJ66_002377</name>
</gene>
<sequence>MPDTNIKAAAAIDKTSSKDKAATKAMKKQAKKEKKEKRKHSSDDAADKEDSSKVEEAEKEKPAKKSKSDSKDKKETSQEKPVAAAAASAVTIEQAKEFYEKHNISVTGDDSFMPFLDFKQAPFGHELMSACSKFSKPTPIQSACWPVVTAARDVIGIAETGSGKTYAFALPAIHFLKEKYGQRAQKCAKPLVLVVSPTRELAMQTHEQCVEAGRALNITSVCLYGGDSKQKQNMELRSKKPAIIVATPGRLIDLAENDNAIDLSEVSFLVLDEADRMLDQGFEKDISNIISMLRPAEARQTVMFSATWPKSVRTLASTFLRNPVRVSIGSDELAINERVDQIVEVMDRHQKDRRLIELLQKHHKSRKNRVLVFALYKKEASRIESMLQGKGYNCVSIHGDKAQHQRTDAIEQFRSGSIPLLIATDVAARGLDVPDVEYVINYTFPLTIDDYTHRCGRTARAGKRGVAYTFFTDLDKAHSGELINMLKGANMAVPENLLKFGTTVKKKQHDSYGAFFKDVDTNAKPVKIIFD</sequence>
<dbReference type="Proteomes" id="UP001150581">
    <property type="component" value="Unassembled WGS sequence"/>
</dbReference>
<accession>A0ACC1IQQ9</accession>
<comment type="caution">
    <text evidence="1">The sequence shown here is derived from an EMBL/GenBank/DDBJ whole genome shotgun (WGS) entry which is preliminary data.</text>
</comment>
<keyword evidence="2" id="KW-1185">Reference proteome</keyword>
<protein>
    <submittedName>
        <fullName evidence="1">RNA-dependent ATPase</fullName>
        <ecNumber evidence="1">3.6.4.13</ecNumber>
    </submittedName>
</protein>
<reference evidence="1" key="1">
    <citation type="submission" date="2022-07" db="EMBL/GenBank/DDBJ databases">
        <title>Phylogenomic reconstructions and comparative analyses of Kickxellomycotina fungi.</title>
        <authorList>
            <person name="Reynolds N.K."/>
            <person name="Stajich J.E."/>
            <person name="Barry K."/>
            <person name="Grigoriev I.V."/>
            <person name="Crous P."/>
            <person name="Smith M.E."/>
        </authorList>
    </citation>
    <scope>NUCLEOTIDE SEQUENCE</scope>
    <source>
        <strain evidence="1">Benny 63K</strain>
    </source>
</reference>